<feature type="region of interest" description="Disordered" evidence="4">
    <location>
        <begin position="260"/>
        <end position="279"/>
    </location>
</feature>
<proteinExistence type="predicted"/>
<evidence type="ECO:0000313" key="6">
    <source>
        <dbReference type="Proteomes" id="UP000239494"/>
    </source>
</evidence>
<name>A0A2T0SWU5_9PSEU</name>
<dbReference type="PANTHER" id="PTHR10867:SF17">
    <property type="entry name" value="NICOTINAMIDE N-METHYLTRANSFERASE"/>
    <property type="match status" value="1"/>
</dbReference>
<dbReference type="AlphaFoldDB" id="A0A2T0SWU5"/>
<dbReference type="PANTHER" id="PTHR10867">
    <property type="entry name" value="NNMT/PNMT/TEMT FAMILY MEMBER"/>
    <property type="match status" value="1"/>
</dbReference>
<dbReference type="EMBL" id="PVTF01000009">
    <property type="protein sequence ID" value="PRY37823.1"/>
    <property type="molecule type" value="Genomic_DNA"/>
</dbReference>
<dbReference type="NCBIfam" id="NF040568">
    <property type="entry name" value="SCO2525_fam"/>
    <property type="match status" value="1"/>
</dbReference>
<dbReference type="InterPro" id="IPR000940">
    <property type="entry name" value="NNMT_TEMT_trans"/>
</dbReference>
<evidence type="ECO:0000256" key="4">
    <source>
        <dbReference type="SAM" id="MobiDB-lite"/>
    </source>
</evidence>
<evidence type="ECO:0000313" key="5">
    <source>
        <dbReference type="EMBL" id="PRY37823.1"/>
    </source>
</evidence>
<dbReference type="OrthoDB" id="3457715at2"/>
<dbReference type="Gene3D" id="3.40.50.150">
    <property type="entry name" value="Vaccinia Virus protein VP39"/>
    <property type="match status" value="1"/>
</dbReference>
<keyword evidence="3" id="KW-0949">S-adenosyl-L-methionine</keyword>
<protein>
    <submittedName>
        <fullName evidence="5">NNMT/PNMT/TEMT family protein</fullName>
    </submittedName>
</protein>
<evidence type="ECO:0000256" key="2">
    <source>
        <dbReference type="ARBA" id="ARBA00022679"/>
    </source>
</evidence>
<organism evidence="5 6">
    <name type="scientific">Umezawaea tangerina</name>
    <dbReference type="NCBI Taxonomy" id="84725"/>
    <lineage>
        <taxon>Bacteria</taxon>
        <taxon>Bacillati</taxon>
        <taxon>Actinomycetota</taxon>
        <taxon>Actinomycetes</taxon>
        <taxon>Pseudonocardiales</taxon>
        <taxon>Pseudonocardiaceae</taxon>
        <taxon>Umezawaea</taxon>
    </lineage>
</organism>
<keyword evidence="6" id="KW-1185">Reference proteome</keyword>
<dbReference type="GO" id="GO:0008168">
    <property type="term" value="F:methyltransferase activity"/>
    <property type="evidence" value="ECO:0007669"/>
    <property type="project" value="UniProtKB-KW"/>
</dbReference>
<accession>A0A2T0SWU5</accession>
<gene>
    <name evidence="5" type="ORF">CLV43_10943</name>
</gene>
<dbReference type="InterPro" id="IPR029063">
    <property type="entry name" value="SAM-dependent_MTases_sf"/>
</dbReference>
<reference evidence="5 6" key="1">
    <citation type="submission" date="2018-03" db="EMBL/GenBank/DDBJ databases">
        <title>Genomic Encyclopedia of Archaeal and Bacterial Type Strains, Phase II (KMG-II): from individual species to whole genera.</title>
        <authorList>
            <person name="Goeker M."/>
        </authorList>
    </citation>
    <scope>NUCLEOTIDE SEQUENCE [LARGE SCALE GENOMIC DNA]</scope>
    <source>
        <strain evidence="5 6">DSM 44720</strain>
    </source>
</reference>
<comment type="caution">
    <text evidence="5">The sequence shown here is derived from an EMBL/GenBank/DDBJ whole genome shotgun (WGS) entry which is preliminary data.</text>
</comment>
<dbReference type="SUPFAM" id="SSF53335">
    <property type="entry name" value="S-adenosyl-L-methionine-dependent methyltransferases"/>
    <property type="match status" value="1"/>
</dbReference>
<dbReference type="GO" id="GO:0032259">
    <property type="term" value="P:methylation"/>
    <property type="evidence" value="ECO:0007669"/>
    <property type="project" value="UniProtKB-KW"/>
</dbReference>
<dbReference type="RefSeq" id="WP_106190730.1">
    <property type="nucleotide sequence ID" value="NZ_PVTF01000009.1"/>
</dbReference>
<keyword evidence="2" id="KW-0808">Transferase</keyword>
<dbReference type="PROSITE" id="PS51681">
    <property type="entry name" value="SAM_MT_NNMT_PNMT_TEMT"/>
    <property type="match status" value="1"/>
</dbReference>
<dbReference type="Proteomes" id="UP000239494">
    <property type="component" value="Unassembled WGS sequence"/>
</dbReference>
<dbReference type="Pfam" id="PF01234">
    <property type="entry name" value="NNMT_PNMT_TEMT"/>
    <property type="match status" value="1"/>
</dbReference>
<sequence length="279" mass="30128">MQNGGQRNADVPWYRFDPDDYLARNYAEVRGEDHRVVELVRDFFGAQFPSGHAPVGLRGIDVGTGANLYPALSMLPFCESITLYEHAKSNLEWLAEQTAADWPSWPDVWSDFWSVLGESPHYAGLGEHPRDALARRVEVVPGSVFALDPAAGRWDMGTMFFVAESITSQRGEFADAVHGFLGVLRPGAPFCIAFMENSLGYEVAGIEFPAVAVDHHDVTGCLSGRATDLVVDRIGTNGGPPLRDGYTGMIVACGRASETPWTGAEPASSAGAPLPSEGR</sequence>
<evidence type="ECO:0000256" key="1">
    <source>
        <dbReference type="ARBA" id="ARBA00022603"/>
    </source>
</evidence>
<keyword evidence="1" id="KW-0489">Methyltransferase</keyword>
<evidence type="ECO:0000256" key="3">
    <source>
        <dbReference type="ARBA" id="ARBA00022691"/>
    </source>
</evidence>